<dbReference type="PROSITE" id="PS50297">
    <property type="entry name" value="ANK_REP_REGION"/>
    <property type="match status" value="3"/>
</dbReference>
<evidence type="ECO:0000256" key="4">
    <source>
        <dbReference type="SAM" id="MobiDB-lite"/>
    </source>
</evidence>
<dbReference type="RefSeq" id="XP_028863744.1">
    <property type="nucleotide sequence ID" value="XM_029007345.1"/>
</dbReference>
<organism evidence="5 6">
    <name type="scientific">Plasmodium malariae</name>
    <dbReference type="NCBI Taxonomy" id="5858"/>
    <lineage>
        <taxon>Eukaryota</taxon>
        <taxon>Sar</taxon>
        <taxon>Alveolata</taxon>
        <taxon>Apicomplexa</taxon>
        <taxon>Aconoidasida</taxon>
        <taxon>Haemosporida</taxon>
        <taxon>Plasmodiidae</taxon>
        <taxon>Plasmodium</taxon>
        <taxon>Plasmodium (Plasmodium)</taxon>
    </lineage>
</organism>
<dbReference type="InterPro" id="IPR036770">
    <property type="entry name" value="Ankyrin_rpt-contain_sf"/>
</dbReference>
<gene>
    <name evidence="5" type="primary">PmUG01_13035900</name>
    <name evidence="5" type="ORF">PMUG01_13035900</name>
</gene>
<dbReference type="OrthoDB" id="409391at2759"/>
<name>A0A1D3TCZ4_PLAMA</name>
<sequence length="1017" mass="119102">MFKKIHLSLKKKEKKDMHLHKLKKIYSQLKVIRYFMYIHNDEIKYIFIKLLYKKLFHSKTISAIIIDDLTLFIKKCRDKVVIDGNTISEKSVLKNSQCDEVFSILNIKTQLNNHLTFLIKKIRNSSLEKEGSYKKDYVLKNYDTKRNRHILLGVIKWLLYSYRKRERSKVKRDIRVTEEEDRISGRRLIWMSNKNDGFSPSYGHKISGRKKMSKNYLNGYRINNKIGNTKILMGAVKSNLKVNKKCSRERSTTCLRNSNKDCYFSMEKKNITACYPYLSKCTDHDVFSGNLYQHALYPVKVKKELKKANISEFYTNSINLKSDKCYIPNDNNFSSNSFFKILLSCNGNGYLLNNKKKQNNVVVNGERKHFIYGKNYLDRKISTTMNITSNKKFFKKIFIKSLECTSHPYIYNLNCRTCHFICSINKTYSIIKRIKCIEPCCNIGCKKIFKEWVSNSFILNSGKGKNWHIHPRRYKKELDKNGKKGGTEKMKDHTEGRKIDRSEFPADWADERSENREEYMAEYTRKYTIKKTCKKMRKNTGECEKVHISPHTSNSNDKKKINCTLKKNENNKRSSKNEHETVEAYLINFCRINSNDSLIEVNQRINGREIDRTNEREVDRTNEREVDRMNERANEWTNERANEWTNEREVDRANERANAWTNAYNEELSYSELDVYMGEYREGLGGSSMMDDISDMQPIHLATKEGNIELVKTFIKSGTYINSKTRIRKFTPLHLSASKGDIDSVKFLVSNNADINALSSDNETPLWCASISNHLEVCKYFLENGALVNLNLGKKYDSPLHAACMMGNFDIVKLLTEKGADITCLDLNLLEPLHYASFEGHKGIVKYLIYKQIEQSLSKKMEEIVSIMKKYNVYIKNLEMHYYLKYKSIFKKRITSKALCCAITSGNYKIVDVILKKGADPNYFDARLQLFPIHAASITGNIRIFKSLIQRGANVFMRTTCDNLPIDLTEDNEIRQFTLQYSRKINLRNAWILRIKTKTHIFSLLTYDSFYHLCTFF</sequence>
<dbReference type="GeneID" id="39871073"/>
<dbReference type="AlphaFoldDB" id="A0A1D3TCZ4"/>
<evidence type="ECO:0000256" key="2">
    <source>
        <dbReference type="ARBA" id="ARBA00023043"/>
    </source>
</evidence>
<feature type="repeat" description="ANK" evidence="3">
    <location>
        <begin position="932"/>
        <end position="960"/>
    </location>
</feature>
<protein>
    <submittedName>
        <fullName evidence="5">Ankyrin, putative</fullName>
    </submittedName>
</protein>
<evidence type="ECO:0000256" key="1">
    <source>
        <dbReference type="ARBA" id="ARBA00022737"/>
    </source>
</evidence>
<dbReference type="PANTHER" id="PTHR24173:SF83">
    <property type="entry name" value="SOCS BOX DOMAIN-CONTAINING PROTEIN"/>
    <property type="match status" value="1"/>
</dbReference>
<keyword evidence="1" id="KW-0677">Repeat</keyword>
<dbReference type="KEGG" id="pmal:PMUG01_13035900"/>
<dbReference type="SUPFAM" id="SSF48403">
    <property type="entry name" value="Ankyrin repeat"/>
    <property type="match status" value="1"/>
</dbReference>
<dbReference type="SMART" id="SM00248">
    <property type="entry name" value="ANK"/>
    <property type="match status" value="7"/>
</dbReference>
<keyword evidence="2 3" id="KW-0040">ANK repeat</keyword>
<feature type="region of interest" description="Disordered" evidence="4">
    <location>
        <begin position="546"/>
        <end position="578"/>
    </location>
</feature>
<dbReference type="Pfam" id="PF12796">
    <property type="entry name" value="Ank_2"/>
    <property type="match status" value="1"/>
</dbReference>
<evidence type="ECO:0000313" key="6">
    <source>
        <dbReference type="Proteomes" id="UP000219813"/>
    </source>
</evidence>
<dbReference type="Gene3D" id="1.25.40.20">
    <property type="entry name" value="Ankyrin repeat-containing domain"/>
    <property type="match status" value="2"/>
</dbReference>
<accession>A0A1D3TCZ4</accession>
<proteinExistence type="predicted"/>
<feature type="repeat" description="ANK" evidence="3">
    <location>
        <begin position="694"/>
        <end position="726"/>
    </location>
</feature>
<evidence type="ECO:0000256" key="3">
    <source>
        <dbReference type="PROSITE-ProRule" id="PRU00023"/>
    </source>
</evidence>
<feature type="compositionally biased region" description="Basic and acidic residues" evidence="4">
    <location>
        <begin position="556"/>
        <end position="578"/>
    </location>
</feature>
<dbReference type="OMA" id="NERANEW"/>
<feature type="repeat" description="ANK" evidence="3">
    <location>
        <begin position="728"/>
        <end position="760"/>
    </location>
</feature>
<reference evidence="5 6" key="1">
    <citation type="submission" date="2016-06" db="EMBL/GenBank/DDBJ databases">
        <authorList>
            <consortium name="Pathogen Informatics"/>
        </authorList>
    </citation>
    <scope>NUCLEOTIDE SEQUENCE [LARGE SCALE GENOMIC DNA]</scope>
</reference>
<dbReference type="Pfam" id="PF13637">
    <property type="entry name" value="Ank_4"/>
    <property type="match status" value="1"/>
</dbReference>
<evidence type="ECO:0000313" key="5">
    <source>
        <dbReference type="EMBL" id="SCP02712.1"/>
    </source>
</evidence>
<dbReference type="PANTHER" id="PTHR24173">
    <property type="entry name" value="ANKYRIN REPEAT CONTAINING"/>
    <property type="match status" value="1"/>
</dbReference>
<keyword evidence="6" id="KW-1185">Reference proteome</keyword>
<dbReference type="PROSITE" id="PS50088">
    <property type="entry name" value="ANK_REPEAT"/>
    <property type="match status" value="4"/>
</dbReference>
<dbReference type="EMBL" id="LT594634">
    <property type="protein sequence ID" value="SCP02712.1"/>
    <property type="molecule type" value="Genomic_DNA"/>
</dbReference>
<dbReference type="VEuPathDB" id="PlasmoDB:PmUG01_13035900"/>
<dbReference type="Proteomes" id="UP000219813">
    <property type="component" value="Chromosome 13"/>
</dbReference>
<dbReference type="InterPro" id="IPR002110">
    <property type="entry name" value="Ankyrin_rpt"/>
</dbReference>
<feature type="repeat" description="ANK" evidence="3">
    <location>
        <begin position="795"/>
        <end position="827"/>
    </location>
</feature>